<dbReference type="InterPro" id="IPR036136">
    <property type="entry name" value="Nit/Sulf_reduc_fer-like_dom_sf"/>
</dbReference>
<keyword evidence="11" id="KW-1185">Reference proteome</keyword>
<feature type="domain" description="Nitrite/Sulfite reductase ferredoxin-like" evidence="9">
    <location>
        <begin position="62"/>
        <end position="126"/>
    </location>
</feature>
<accession>A0A8J8KCR1</accession>
<gene>
    <name evidence="10" type="ORF">HR057_10785</name>
</gene>
<proteinExistence type="inferred from homology"/>
<reference evidence="10" key="1">
    <citation type="submission" date="2020-06" db="EMBL/GenBank/DDBJ databases">
        <title>A novel thermopfilic bacterium from Erzurum, Turkey.</title>
        <authorList>
            <person name="Adiguzel A."/>
            <person name="Ay H."/>
            <person name="Baltaci M.O."/>
        </authorList>
    </citation>
    <scope>NUCLEOTIDE SEQUENCE</scope>
    <source>
        <strain evidence="10">P2</strain>
    </source>
</reference>
<comment type="caution">
    <text evidence="10">The sequence shown here is derived from an EMBL/GenBank/DDBJ whole genome shotgun (WGS) entry which is preliminary data.</text>
</comment>
<keyword evidence="3" id="KW-0349">Heme</keyword>
<protein>
    <submittedName>
        <fullName evidence="10">Nitrite/sulfite reductase</fullName>
    </submittedName>
</protein>
<keyword evidence="5" id="KW-0560">Oxidoreductase</keyword>
<evidence type="ECO:0000256" key="2">
    <source>
        <dbReference type="ARBA" id="ARBA00022485"/>
    </source>
</evidence>
<feature type="domain" description="Nitrite/sulphite reductase 4Fe-4S" evidence="8">
    <location>
        <begin position="135"/>
        <end position="285"/>
    </location>
</feature>
<feature type="domain" description="Nitrite/sulphite reductase 4Fe-4S" evidence="8">
    <location>
        <begin position="393"/>
        <end position="536"/>
    </location>
</feature>
<dbReference type="PANTHER" id="PTHR32439:SF0">
    <property type="entry name" value="FERREDOXIN--NITRITE REDUCTASE, CHLOROPLASTIC"/>
    <property type="match status" value="1"/>
</dbReference>
<sequence length="540" mass="61322">MAYEKIWADNPKLNTVEKLKLEQDGLKIFEEIPYYAEHGFQSIPREKWDLFKWAGLYLQKPKEDGYFMMRVVIPSGIVTYEQVVTLAQIAKDFGRGLYDITTRQCVQFHWITIENIPEILRRLDEVGMTTAGACGDITRNIVGNPLAGIDPNELFDTRPIIKEVYEFFRFNEDYSNLPRKYKMSISASINNASNSEINCVAFVPAIKEIDGEKVYGFHVKVGGGLSTVPMLAQKLDIFVPQERTKDVAEGITRIFRDYGNREKRHRNRLKFLVADWGVEKFKEKLIDLVGPLPESGEDVQGEWNASYFYGVHKQKQEGLNYVGINVPIGRISPDDVLELARVSKKYGNGEIRHCNTQNIVIPNIPDENLEEMLKEPIFEKYPYNPKNFLGYSVSCTGNELCNLALVETKGLMRKIAEYLDETITLDVPVRIHMVGCPNSCGQRPLADIGLQGILMKNKNKEMVEAFEIYVGGTLNNGGKFNEKLKGKIEAGLLADVVKELLLYFKETKNAGEPFFDYVGRVGIDVLQQKLDEILSEKTAV</sequence>
<evidence type="ECO:0000259" key="9">
    <source>
        <dbReference type="Pfam" id="PF03460"/>
    </source>
</evidence>
<dbReference type="InterPro" id="IPR051329">
    <property type="entry name" value="NIR_SIR_4Fe-4S"/>
</dbReference>
<dbReference type="GO" id="GO:0051539">
    <property type="term" value="F:4 iron, 4 sulfur cluster binding"/>
    <property type="evidence" value="ECO:0007669"/>
    <property type="project" value="UniProtKB-KW"/>
</dbReference>
<dbReference type="SUPFAM" id="SSF55124">
    <property type="entry name" value="Nitrite/Sulfite reductase N-terminal domain-like"/>
    <property type="match status" value="2"/>
</dbReference>
<dbReference type="Pfam" id="PF03460">
    <property type="entry name" value="NIR_SIR_ferr"/>
    <property type="match status" value="2"/>
</dbReference>
<evidence type="ECO:0000256" key="1">
    <source>
        <dbReference type="ARBA" id="ARBA00010429"/>
    </source>
</evidence>
<dbReference type="PANTHER" id="PTHR32439">
    <property type="entry name" value="FERREDOXIN--NITRITE REDUCTASE, CHLOROPLASTIC"/>
    <property type="match status" value="1"/>
</dbReference>
<dbReference type="PRINTS" id="PR00397">
    <property type="entry name" value="SIROHAEM"/>
</dbReference>
<dbReference type="InterPro" id="IPR005117">
    <property type="entry name" value="NiRdtase/SiRdtase_haem-b_fer"/>
</dbReference>
<dbReference type="RefSeq" id="WP_173731445.1">
    <property type="nucleotide sequence ID" value="NZ_JABTTE010000014.1"/>
</dbReference>
<keyword evidence="4" id="KW-0479">Metal-binding</keyword>
<dbReference type="SUPFAM" id="SSF56014">
    <property type="entry name" value="Nitrite and sulphite reductase 4Fe-4S domain-like"/>
    <property type="match status" value="2"/>
</dbReference>
<evidence type="ECO:0000256" key="3">
    <source>
        <dbReference type="ARBA" id="ARBA00022617"/>
    </source>
</evidence>
<keyword evidence="6" id="KW-0408">Iron</keyword>
<dbReference type="GO" id="GO:0020037">
    <property type="term" value="F:heme binding"/>
    <property type="evidence" value="ECO:0007669"/>
    <property type="project" value="InterPro"/>
</dbReference>
<comment type="similarity">
    <text evidence="1">Belongs to the nitrite and sulfite reductase 4Fe-4S domain family.</text>
</comment>
<dbReference type="Gene3D" id="3.30.413.10">
    <property type="entry name" value="Sulfite Reductase Hemoprotein, domain 1"/>
    <property type="match status" value="2"/>
</dbReference>
<feature type="domain" description="Nitrite/Sulfite reductase ferredoxin-like" evidence="9">
    <location>
        <begin position="312"/>
        <end position="376"/>
    </location>
</feature>
<organism evidence="10 11">
    <name type="scientific">Calidifontibacillus erzurumensis</name>
    <dbReference type="NCBI Taxonomy" id="2741433"/>
    <lineage>
        <taxon>Bacteria</taxon>
        <taxon>Bacillati</taxon>
        <taxon>Bacillota</taxon>
        <taxon>Bacilli</taxon>
        <taxon>Bacillales</taxon>
        <taxon>Bacillaceae</taxon>
        <taxon>Calidifontibacillus/Schinkia group</taxon>
        <taxon>Calidifontibacillus</taxon>
    </lineage>
</organism>
<name>A0A8J8KCR1_9BACI</name>
<dbReference type="EMBL" id="JABTTE010000014">
    <property type="protein sequence ID" value="NSL52238.1"/>
    <property type="molecule type" value="Genomic_DNA"/>
</dbReference>
<evidence type="ECO:0000256" key="4">
    <source>
        <dbReference type="ARBA" id="ARBA00022723"/>
    </source>
</evidence>
<dbReference type="GO" id="GO:0046872">
    <property type="term" value="F:metal ion binding"/>
    <property type="evidence" value="ECO:0007669"/>
    <property type="project" value="UniProtKB-KW"/>
</dbReference>
<dbReference type="AlphaFoldDB" id="A0A8J8KCR1"/>
<dbReference type="InterPro" id="IPR045854">
    <property type="entry name" value="NO2/SO3_Rdtase_4Fe4S_sf"/>
</dbReference>
<dbReference type="GO" id="GO:0016491">
    <property type="term" value="F:oxidoreductase activity"/>
    <property type="evidence" value="ECO:0007669"/>
    <property type="project" value="UniProtKB-KW"/>
</dbReference>
<dbReference type="Gene3D" id="3.90.480.20">
    <property type="match status" value="1"/>
</dbReference>
<evidence type="ECO:0000256" key="6">
    <source>
        <dbReference type="ARBA" id="ARBA00023004"/>
    </source>
</evidence>
<evidence type="ECO:0000256" key="7">
    <source>
        <dbReference type="ARBA" id="ARBA00023014"/>
    </source>
</evidence>
<evidence type="ECO:0000256" key="5">
    <source>
        <dbReference type="ARBA" id="ARBA00023002"/>
    </source>
</evidence>
<dbReference type="InterPro" id="IPR006067">
    <property type="entry name" value="NO2/SO3_Rdtase_4Fe4S_dom"/>
</dbReference>
<evidence type="ECO:0000313" key="10">
    <source>
        <dbReference type="EMBL" id="NSL52238.1"/>
    </source>
</evidence>
<dbReference type="PROSITE" id="PS00365">
    <property type="entry name" value="NIR_SIR"/>
    <property type="match status" value="1"/>
</dbReference>
<keyword evidence="2" id="KW-0004">4Fe-4S</keyword>
<keyword evidence="7" id="KW-0411">Iron-sulfur</keyword>
<evidence type="ECO:0000259" key="8">
    <source>
        <dbReference type="Pfam" id="PF01077"/>
    </source>
</evidence>
<evidence type="ECO:0000313" key="11">
    <source>
        <dbReference type="Proteomes" id="UP000625804"/>
    </source>
</evidence>
<dbReference type="Pfam" id="PF01077">
    <property type="entry name" value="NIR_SIR"/>
    <property type="match status" value="2"/>
</dbReference>
<dbReference type="InterPro" id="IPR006066">
    <property type="entry name" value="NO2/SO3_Rdtase_FeS/sirohaem_BS"/>
</dbReference>
<dbReference type="Proteomes" id="UP000625804">
    <property type="component" value="Unassembled WGS sequence"/>
</dbReference>